<dbReference type="GeneID" id="27347168"/>
<organism evidence="1 2">
    <name type="scientific">Cladophialophora immunda</name>
    <dbReference type="NCBI Taxonomy" id="569365"/>
    <lineage>
        <taxon>Eukaryota</taxon>
        <taxon>Fungi</taxon>
        <taxon>Dikarya</taxon>
        <taxon>Ascomycota</taxon>
        <taxon>Pezizomycotina</taxon>
        <taxon>Eurotiomycetes</taxon>
        <taxon>Chaetothyriomycetidae</taxon>
        <taxon>Chaetothyriales</taxon>
        <taxon>Herpotrichiellaceae</taxon>
        <taxon>Cladophialophora</taxon>
    </lineage>
</organism>
<keyword evidence="2" id="KW-1185">Reference proteome</keyword>
<dbReference type="HOGENOM" id="CLU_909132_0_0_1"/>
<dbReference type="OrthoDB" id="5403747at2759"/>
<accession>A0A0D2CB66</accession>
<dbReference type="AlphaFoldDB" id="A0A0D2CB66"/>
<gene>
    <name evidence="1" type="ORF">PV07_07974</name>
</gene>
<evidence type="ECO:0000313" key="2">
    <source>
        <dbReference type="Proteomes" id="UP000054466"/>
    </source>
</evidence>
<reference evidence="1 2" key="1">
    <citation type="submission" date="2015-01" db="EMBL/GenBank/DDBJ databases">
        <title>The Genome Sequence of Cladophialophora immunda CBS83496.</title>
        <authorList>
            <consortium name="The Broad Institute Genomics Platform"/>
            <person name="Cuomo C."/>
            <person name="de Hoog S."/>
            <person name="Gorbushina A."/>
            <person name="Stielow B."/>
            <person name="Teixiera M."/>
            <person name="Abouelleil A."/>
            <person name="Chapman S.B."/>
            <person name="Priest M."/>
            <person name="Young S.K."/>
            <person name="Wortman J."/>
            <person name="Nusbaum C."/>
            <person name="Birren B."/>
        </authorList>
    </citation>
    <scope>NUCLEOTIDE SEQUENCE [LARGE SCALE GENOMIC DNA]</scope>
    <source>
        <strain evidence="1 2">CBS 83496</strain>
    </source>
</reference>
<dbReference type="EMBL" id="KN847043">
    <property type="protein sequence ID" value="KIW28298.1"/>
    <property type="molecule type" value="Genomic_DNA"/>
</dbReference>
<evidence type="ECO:0000313" key="1">
    <source>
        <dbReference type="EMBL" id="KIW28298.1"/>
    </source>
</evidence>
<dbReference type="Proteomes" id="UP000054466">
    <property type="component" value="Unassembled WGS sequence"/>
</dbReference>
<proteinExistence type="predicted"/>
<sequence>MREGPGNNTLSKLSSQEQDVLIAFLSNLKPGNVEVDFDGLAATLGLNTRTAAHEAWAKVQKSLFGNAKPSPVLGPGPIAKSKAVTEKGCTSFASPTVVLVFWQGKYKISFHKDILLESPYFKKLDCLASDQQNQLEFDFPQYPKFAGEQLVRWLYYEELLYDIHEIAQLKGQDATLARSQIFNAYRLATRLEMEKWANHLTDLFAAFYLEEVRLTAVYHELTVIGENVDGMKRLVMTMAALLVRTHGVHSDTCGTVNALADEVKKDGSFALDLMEHMCILGQRSLEDIMKADKCAWHTHTRTEKCT</sequence>
<protein>
    <submittedName>
        <fullName evidence="1">Uncharacterized protein</fullName>
    </submittedName>
</protein>
<name>A0A0D2CB66_9EURO</name>
<dbReference type="RefSeq" id="XP_016248514.1">
    <property type="nucleotide sequence ID" value="XM_016395095.1"/>
</dbReference>
<dbReference type="VEuPathDB" id="FungiDB:PV07_07974"/>